<dbReference type="SUPFAM" id="SSF55021">
    <property type="entry name" value="ACT-like"/>
    <property type="match status" value="1"/>
</dbReference>
<dbReference type="PANTHER" id="PTHR21022:SF19">
    <property type="entry name" value="PREPHENATE DEHYDRATASE-RELATED"/>
    <property type="match status" value="1"/>
</dbReference>
<evidence type="ECO:0000256" key="19">
    <source>
        <dbReference type="PIRSR" id="PIRSR001500-2"/>
    </source>
</evidence>
<dbReference type="FunFam" id="3.30.70.260:FF:000012">
    <property type="entry name" value="Prephenate dehydratase"/>
    <property type="match status" value="1"/>
</dbReference>
<accession>A0A1I1M662</accession>
<dbReference type="AlphaFoldDB" id="A0A1I1M662"/>
<dbReference type="UniPathway" id="UPA00121">
    <property type="reaction ID" value="UER00345"/>
</dbReference>
<feature type="domain" description="Chorismate mutase" evidence="20">
    <location>
        <begin position="11"/>
        <end position="103"/>
    </location>
</feature>
<dbReference type="GO" id="GO:0004106">
    <property type="term" value="F:chorismate mutase activity"/>
    <property type="evidence" value="ECO:0007669"/>
    <property type="project" value="UniProtKB-EC"/>
</dbReference>
<feature type="domain" description="ACT" evidence="22">
    <location>
        <begin position="291"/>
        <end position="368"/>
    </location>
</feature>
<evidence type="ECO:0000256" key="7">
    <source>
        <dbReference type="ARBA" id="ARBA00013147"/>
    </source>
</evidence>
<dbReference type="CDD" id="cd13630">
    <property type="entry name" value="PBP2_PDT_1"/>
    <property type="match status" value="1"/>
</dbReference>
<keyword evidence="15" id="KW-0511">Multifunctional enzyme</keyword>
<sequence>MTDYPSSHDTSLQDVDLGALRDRIDSLDQQILDLISERAACAQQVAHVKLAEDPHALFYRPEREAQVLKRIMALNQGPLPGEEMARLFREIMSACLALEKPVRAAYLGPEGTFTQQAALKHFGDSAVCKPLPAIDEVFREVEAGAANYGVVPVENSTEGVVNHTLDSFMDTSLRICGEVVLRIHHHLLVGSNTRRDKVSRIYSHSQSLAQCRKWLDAHYPHAERVAVSSNAEAAKRVKSEWHTAAIAGDMAARLYDLERLEEKIEDMPDNSTRFLIIGNHDVPSSGEDKTSLVASMRNQPGALHDLLEPFHRHHVDMTRLESRPSRHGLWNYVFFIDFKGHQDEPRVQAALKEVRQRAADVRVLGSYPVGVL</sequence>
<evidence type="ECO:0000256" key="6">
    <source>
        <dbReference type="ARBA" id="ARBA00012404"/>
    </source>
</evidence>
<evidence type="ECO:0000259" key="22">
    <source>
        <dbReference type="PROSITE" id="PS51671"/>
    </source>
</evidence>
<protein>
    <recommendedName>
        <fullName evidence="8">Bifunctional chorismate mutase/prephenate dehydratase</fullName>
        <ecNumber evidence="7">4.2.1.51</ecNumber>
        <ecNumber evidence="6">5.4.99.5</ecNumber>
    </recommendedName>
    <alternativeName>
        <fullName evidence="17">Chorismate mutase-prephenate dehydratase</fullName>
    </alternativeName>
    <alternativeName>
        <fullName evidence="16">p-protein</fullName>
    </alternativeName>
</protein>
<comment type="subcellular location">
    <subcellularLocation>
        <location evidence="3">Cytoplasm</location>
    </subcellularLocation>
</comment>
<dbReference type="OrthoDB" id="9802281at2"/>
<evidence type="ECO:0000256" key="13">
    <source>
        <dbReference type="ARBA" id="ARBA00023235"/>
    </source>
</evidence>
<evidence type="ECO:0000256" key="12">
    <source>
        <dbReference type="ARBA" id="ARBA00023222"/>
    </source>
</evidence>
<dbReference type="UniPathway" id="UPA00120">
    <property type="reaction ID" value="UER00203"/>
</dbReference>
<dbReference type="PANTHER" id="PTHR21022">
    <property type="entry name" value="PREPHENATE DEHYDRATASE P PROTEIN"/>
    <property type="match status" value="1"/>
</dbReference>
<dbReference type="Pfam" id="PF01842">
    <property type="entry name" value="ACT"/>
    <property type="match status" value="1"/>
</dbReference>
<dbReference type="CDD" id="cd04905">
    <property type="entry name" value="ACT_CM-PDT"/>
    <property type="match status" value="1"/>
</dbReference>
<evidence type="ECO:0000256" key="3">
    <source>
        <dbReference type="ARBA" id="ARBA00004496"/>
    </source>
</evidence>
<keyword evidence="13" id="KW-0413">Isomerase</keyword>
<dbReference type="GO" id="GO:0046417">
    <property type="term" value="P:chorismate metabolic process"/>
    <property type="evidence" value="ECO:0007669"/>
    <property type="project" value="InterPro"/>
</dbReference>
<name>A0A1I1M662_9GAMM</name>
<dbReference type="InterPro" id="IPR002912">
    <property type="entry name" value="ACT_dom"/>
</dbReference>
<dbReference type="FunFam" id="1.20.59.10:FF:000004">
    <property type="entry name" value="Prephenate dehydratase"/>
    <property type="match status" value="1"/>
</dbReference>
<dbReference type="EC" id="4.2.1.51" evidence="7"/>
<evidence type="ECO:0000256" key="17">
    <source>
        <dbReference type="ARBA" id="ARBA00031520"/>
    </source>
</evidence>
<comment type="function">
    <text evidence="2">Catalyzes the Claisen rearrangement of chorismate to prephenate and the decarboxylation/dehydration of prephenate to phenylpyruvate.</text>
</comment>
<evidence type="ECO:0000256" key="5">
    <source>
        <dbReference type="ARBA" id="ARBA00004817"/>
    </source>
</evidence>
<dbReference type="EMBL" id="FOLY01000006">
    <property type="protein sequence ID" value="SFC80242.1"/>
    <property type="molecule type" value="Genomic_DNA"/>
</dbReference>
<dbReference type="FunFam" id="3.40.190.10:FF:000034">
    <property type="entry name" value="Chorismate mutase/prephenate dehydratase"/>
    <property type="match status" value="1"/>
</dbReference>
<dbReference type="SUPFAM" id="SSF48600">
    <property type="entry name" value="Chorismate mutase II"/>
    <property type="match status" value="1"/>
</dbReference>
<dbReference type="Proteomes" id="UP000199046">
    <property type="component" value="Unassembled WGS sequence"/>
</dbReference>
<dbReference type="RefSeq" id="WP_090135209.1">
    <property type="nucleotide sequence ID" value="NZ_FOLY01000006.1"/>
</dbReference>
<evidence type="ECO:0000256" key="15">
    <source>
        <dbReference type="ARBA" id="ARBA00023268"/>
    </source>
</evidence>
<evidence type="ECO:0000256" key="16">
    <source>
        <dbReference type="ARBA" id="ARBA00031175"/>
    </source>
</evidence>
<proteinExistence type="predicted"/>
<dbReference type="EC" id="5.4.99.5" evidence="6"/>
<comment type="catalytic activity">
    <reaction evidence="1">
        <text>chorismate = prephenate</text>
        <dbReference type="Rhea" id="RHEA:13897"/>
        <dbReference type="ChEBI" id="CHEBI:29748"/>
        <dbReference type="ChEBI" id="CHEBI:29934"/>
        <dbReference type="EC" id="5.4.99.5"/>
    </reaction>
</comment>
<dbReference type="FunFam" id="3.40.190.10:FF:000029">
    <property type="entry name" value="Chorismate mutase/Prephenate dehydratase"/>
    <property type="match status" value="1"/>
</dbReference>
<dbReference type="GO" id="GO:0009094">
    <property type="term" value="P:L-phenylalanine biosynthetic process"/>
    <property type="evidence" value="ECO:0007669"/>
    <property type="project" value="UniProtKB-UniPathway"/>
</dbReference>
<dbReference type="Gene3D" id="3.40.190.10">
    <property type="entry name" value="Periplasmic binding protein-like II"/>
    <property type="match status" value="2"/>
</dbReference>
<keyword evidence="11" id="KW-0057">Aromatic amino acid biosynthesis</keyword>
<evidence type="ECO:0000256" key="18">
    <source>
        <dbReference type="ARBA" id="ARBA00047848"/>
    </source>
</evidence>
<dbReference type="NCBIfam" id="TIGR01807">
    <property type="entry name" value="CM_P2"/>
    <property type="match status" value="1"/>
</dbReference>
<evidence type="ECO:0000259" key="20">
    <source>
        <dbReference type="PROSITE" id="PS51168"/>
    </source>
</evidence>
<dbReference type="InterPro" id="IPR002701">
    <property type="entry name" value="CM_II_prokaryot"/>
</dbReference>
<organism evidence="23 24">
    <name type="scientific">Kushneria avicenniae</name>
    <dbReference type="NCBI Taxonomy" id="402385"/>
    <lineage>
        <taxon>Bacteria</taxon>
        <taxon>Pseudomonadati</taxon>
        <taxon>Pseudomonadota</taxon>
        <taxon>Gammaproteobacteria</taxon>
        <taxon>Oceanospirillales</taxon>
        <taxon>Halomonadaceae</taxon>
        <taxon>Kushneria</taxon>
    </lineage>
</organism>
<dbReference type="PROSITE" id="PS00857">
    <property type="entry name" value="PREPHENATE_DEHYDR_1"/>
    <property type="match status" value="1"/>
</dbReference>
<dbReference type="Gene3D" id="3.30.70.260">
    <property type="match status" value="1"/>
</dbReference>
<keyword evidence="14" id="KW-0456">Lyase</keyword>
<dbReference type="Pfam" id="PF01817">
    <property type="entry name" value="CM_2"/>
    <property type="match status" value="1"/>
</dbReference>
<evidence type="ECO:0000256" key="1">
    <source>
        <dbReference type="ARBA" id="ARBA00000824"/>
    </source>
</evidence>
<evidence type="ECO:0000259" key="21">
    <source>
        <dbReference type="PROSITE" id="PS51171"/>
    </source>
</evidence>
<dbReference type="Gene3D" id="1.20.59.10">
    <property type="entry name" value="Chorismate mutase"/>
    <property type="match status" value="1"/>
</dbReference>
<evidence type="ECO:0000256" key="2">
    <source>
        <dbReference type="ARBA" id="ARBA00002364"/>
    </source>
</evidence>
<dbReference type="NCBIfam" id="NF008865">
    <property type="entry name" value="PRK11898.1"/>
    <property type="match status" value="1"/>
</dbReference>
<dbReference type="PROSITE" id="PS51168">
    <property type="entry name" value="CHORISMATE_MUT_2"/>
    <property type="match status" value="1"/>
</dbReference>
<evidence type="ECO:0000256" key="11">
    <source>
        <dbReference type="ARBA" id="ARBA00023141"/>
    </source>
</evidence>
<dbReference type="PROSITE" id="PS51671">
    <property type="entry name" value="ACT"/>
    <property type="match status" value="1"/>
</dbReference>
<keyword evidence="24" id="KW-1185">Reference proteome</keyword>
<comment type="pathway">
    <text evidence="4">Amino-acid biosynthesis; L-phenylalanine biosynthesis; phenylpyruvate from prephenate: step 1/1.</text>
</comment>
<dbReference type="GO" id="GO:0005737">
    <property type="term" value="C:cytoplasm"/>
    <property type="evidence" value="ECO:0007669"/>
    <property type="project" value="UniProtKB-SubCell"/>
</dbReference>
<evidence type="ECO:0000256" key="9">
    <source>
        <dbReference type="ARBA" id="ARBA00022490"/>
    </source>
</evidence>
<evidence type="ECO:0000256" key="4">
    <source>
        <dbReference type="ARBA" id="ARBA00004741"/>
    </source>
</evidence>
<dbReference type="InterPro" id="IPR010957">
    <property type="entry name" value="G/b/e-P-prot_chorismate_mutase"/>
</dbReference>
<dbReference type="InterPro" id="IPR001086">
    <property type="entry name" value="Preph_deHydtase"/>
</dbReference>
<evidence type="ECO:0000256" key="8">
    <source>
        <dbReference type="ARBA" id="ARBA00014401"/>
    </source>
</evidence>
<dbReference type="SUPFAM" id="SSF53850">
    <property type="entry name" value="Periplasmic binding protein-like II"/>
    <property type="match status" value="1"/>
</dbReference>
<comment type="pathway">
    <text evidence="5">Metabolic intermediate biosynthesis; prephenate biosynthesis; prephenate from chorismate: step 1/1.</text>
</comment>
<reference evidence="24" key="1">
    <citation type="submission" date="2016-10" db="EMBL/GenBank/DDBJ databases">
        <authorList>
            <person name="Varghese N."/>
            <person name="Submissions S."/>
        </authorList>
    </citation>
    <scope>NUCLEOTIDE SEQUENCE [LARGE SCALE GENOMIC DNA]</scope>
    <source>
        <strain evidence="24">DSM 23439</strain>
    </source>
</reference>
<keyword evidence="12" id="KW-0584">Phenylalanine biosynthesis</keyword>
<dbReference type="InterPro" id="IPR036263">
    <property type="entry name" value="Chorismate_II_sf"/>
</dbReference>
<dbReference type="STRING" id="402385.SAMN05421848_2782"/>
<evidence type="ECO:0000313" key="23">
    <source>
        <dbReference type="EMBL" id="SFC80242.1"/>
    </source>
</evidence>
<dbReference type="GO" id="GO:0004664">
    <property type="term" value="F:prephenate dehydratase activity"/>
    <property type="evidence" value="ECO:0007669"/>
    <property type="project" value="UniProtKB-EC"/>
</dbReference>
<dbReference type="InterPro" id="IPR008242">
    <property type="entry name" value="Chor_mutase/pphenate_deHydtase"/>
</dbReference>
<dbReference type="InterPro" id="IPR045865">
    <property type="entry name" value="ACT-like_dom_sf"/>
</dbReference>
<dbReference type="InterPro" id="IPR018528">
    <property type="entry name" value="Preph_deHydtase_CS"/>
</dbReference>
<evidence type="ECO:0000313" key="24">
    <source>
        <dbReference type="Proteomes" id="UP000199046"/>
    </source>
</evidence>
<comment type="catalytic activity">
    <reaction evidence="18">
        <text>prephenate + H(+) = 3-phenylpyruvate + CO2 + H2O</text>
        <dbReference type="Rhea" id="RHEA:21648"/>
        <dbReference type="ChEBI" id="CHEBI:15377"/>
        <dbReference type="ChEBI" id="CHEBI:15378"/>
        <dbReference type="ChEBI" id="CHEBI:16526"/>
        <dbReference type="ChEBI" id="CHEBI:18005"/>
        <dbReference type="ChEBI" id="CHEBI:29934"/>
        <dbReference type="EC" id="4.2.1.51"/>
    </reaction>
</comment>
<feature type="domain" description="Prephenate dehydratase" evidence="21">
    <location>
        <begin position="103"/>
        <end position="279"/>
    </location>
</feature>
<keyword evidence="10" id="KW-0028">Amino-acid biosynthesis</keyword>
<dbReference type="PIRSF" id="PIRSF001500">
    <property type="entry name" value="Chor_mut_pdt_Ppr"/>
    <property type="match status" value="1"/>
</dbReference>
<evidence type="ECO:0000256" key="14">
    <source>
        <dbReference type="ARBA" id="ARBA00023239"/>
    </source>
</evidence>
<keyword evidence="9" id="KW-0963">Cytoplasm</keyword>
<gene>
    <name evidence="23" type="ORF">SAMN05421848_2782</name>
</gene>
<evidence type="ECO:0000256" key="10">
    <source>
        <dbReference type="ARBA" id="ARBA00022605"/>
    </source>
</evidence>
<dbReference type="PROSITE" id="PS51171">
    <property type="entry name" value="PREPHENATE_DEHYDR_3"/>
    <property type="match status" value="1"/>
</dbReference>
<dbReference type="SMART" id="SM00830">
    <property type="entry name" value="CM_2"/>
    <property type="match status" value="1"/>
</dbReference>
<dbReference type="InterPro" id="IPR036979">
    <property type="entry name" value="CM_dom_sf"/>
</dbReference>
<feature type="site" description="Essential for prephenate dehydratase activity" evidence="19">
    <location>
        <position position="272"/>
    </location>
</feature>
<dbReference type="PROSITE" id="PS00858">
    <property type="entry name" value="PREPHENATE_DEHYDR_2"/>
    <property type="match status" value="1"/>
</dbReference>
<dbReference type="Pfam" id="PF00800">
    <property type="entry name" value="PDT"/>
    <property type="match status" value="1"/>
</dbReference>